<dbReference type="InterPro" id="IPR007867">
    <property type="entry name" value="GMC_OxRtase_C"/>
</dbReference>
<dbReference type="OrthoDB" id="269227at2759"/>
<evidence type="ECO:0000256" key="2">
    <source>
        <dbReference type="PIRSR" id="PIRSR000137-2"/>
    </source>
</evidence>
<dbReference type="Pfam" id="PF00732">
    <property type="entry name" value="GMC_oxred_N"/>
    <property type="match status" value="1"/>
</dbReference>
<accession>A0A6A4W3T0</accession>
<comment type="cofactor">
    <cofactor evidence="2">
        <name>FAD</name>
        <dbReference type="ChEBI" id="CHEBI:57692"/>
    </cofactor>
</comment>
<dbReference type="Pfam" id="PF05199">
    <property type="entry name" value="GMC_oxred_C"/>
    <property type="match status" value="1"/>
</dbReference>
<comment type="caution">
    <text evidence="6">The sequence shown here is derived from an EMBL/GenBank/DDBJ whole genome shotgun (WGS) entry which is preliminary data.</text>
</comment>
<dbReference type="SUPFAM" id="SSF54373">
    <property type="entry name" value="FAD-linked reductases, C-terminal domain"/>
    <property type="match status" value="1"/>
</dbReference>
<organism evidence="6 7">
    <name type="scientific">Amphibalanus amphitrite</name>
    <name type="common">Striped barnacle</name>
    <name type="synonym">Balanus amphitrite</name>
    <dbReference type="NCBI Taxonomy" id="1232801"/>
    <lineage>
        <taxon>Eukaryota</taxon>
        <taxon>Metazoa</taxon>
        <taxon>Ecdysozoa</taxon>
        <taxon>Arthropoda</taxon>
        <taxon>Crustacea</taxon>
        <taxon>Multicrustacea</taxon>
        <taxon>Cirripedia</taxon>
        <taxon>Thoracica</taxon>
        <taxon>Thoracicalcarea</taxon>
        <taxon>Balanomorpha</taxon>
        <taxon>Balanoidea</taxon>
        <taxon>Balanidae</taxon>
        <taxon>Amphibalaninae</taxon>
        <taxon>Amphibalanus</taxon>
    </lineage>
</organism>
<feature type="binding site" evidence="2">
    <location>
        <begin position="517"/>
        <end position="518"/>
    </location>
    <ligand>
        <name>FAD</name>
        <dbReference type="ChEBI" id="CHEBI:57692"/>
    </ligand>
</feature>
<dbReference type="SUPFAM" id="SSF51905">
    <property type="entry name" value="FAD/NAD(P)-binding domain"/>
    <property type="match status" value="1"/>
</dbReference>
<keyword evidence="7" id="KW-1185">Reference proteome</keyword>
<evidence type="ECO:0000259" key="4">
    <source>
        <dbReference type="PROSITE" id="PS00623"/>
    </source>
</evidence>
<dbReference type="Gene3D" id="3.50.50.60">
    <property type="entry name" value="FAD/NAD(P)-binding domain"/>
    <property type="match status" value="1"/>
</dbReference>
<sequence>MGSYFVKIIIRIAKWIVKKLLVIALFVPVENPNHIIYDKPLLEEYDFIVVGSGAGGSPLASRLSEDPHHSVLLLEAGGAGSGFADWPLFTTLIYNVRKYDWTFHNVRDEGYCIGYKKQVNNQCTLNRGKMLGGSTGINGMMYVRGNKNDYDQWERLGNPGWGFRDVLPYFIRSEDNQDPYLRQSPYHGVGGYLPVSSARYLSGLAGIWIQAARHLGFEIGDINGDRQIRFMNSQSTTKLGERWSAARAFLRPASHRPNLNILIHSHVTRVIIDPVSRRARGVVFYKNRRRHVVWARKEVILSAGAFASPQLLKLSGVGPCAELRKHGSHFGIGGIDFLTKKKPGLTLAHFVNLKSLHNYVKHRTGPLASYLLLEGTGFAHSGVDNTSISSDWPDLQFLFYPLHLATDGGLLFRIILGMSEKVLETALWIKRFKPAKFKPGYRIVPVMLHPRSRGRVVLRSRNPWQHPDIFLNLFDDPRDLALGGRLQPAPNPYCHLHPRGGPDWWDCSIRVFAETIWHETSTCAMGPASDPAAVVDNQLRVYGNLLACAWWMPP</sequence>
<protein>
    <submittedName>
        <fullName evidence="6">Glucose dehydrogenase [FAD, quinone]</fullName>
    </submittedName>
</protein>
<feature type="domain" description="Glucose-methanol-choline oxidoreductase N-terminal" evidence="5">
    <location>
        <begin position="304"/>
        <end position="318"/>
    </location>
</feature>
<dbReference type="AlphaFoldDB" id="A0A6A4W3T0"/>
<dbReference type="InterPro" id="IPR036188">
    <property type="entry name" value="FAD/NAD-bd_sf"/>
</dbReference>
<evidence type="ECO:0000256" key="1">
    <source>
        <dbReference type="ARBA" id="ARBA00010790"/>
    </source>
</evidence>
<dbReference type="GO" id="GO:0016614">
    <property type="term" value="F:oxidoreductase activity, acting on CH-OH group of donors"/>
    <property type="evidence" value="ECO:0007669"/>
    <property type="project" value="InterPro"/>
</dbReference>
<name>A0A6A4W3T0_AMPAM</name>
<evidence type="ECO:0000313" key="6">
    <source>
        <dbReference type="EMBL" id="KAF0297642.1"/>
    </source>
</evidence>
<reference evidence="6 7" key="1">
    <citation type="submission" date="2019-07" db="EMBL/GenBank/DDBJ databases">
        <title>Draft genome assembly of a fouling barnacle, Amphibalanus amphitrite (Darwin, 1854): The first reference genome for Thecostraca.</title>
        <authorList>
            <person name="Kim W."/>
        </authorList>
    </citation>
    <scope>NUCLEOTIDE SEQUENCE [LARGE SCALE GENOMIC DNA]</scope>
    <source>
        <strain evidence="6">SNU_AA5</strain>
        <tissue evidence="6">Soma without cirri and trophi</tissue>
    </source>
</reference>
<feature type="domain" description="Glucose-methanol-choline oxidoreductase N-terminal" evidence="4">
    <location>
        <begin position="128"/>
        <end position="151"/>
    </location>
</feature>
<feature type="binding site" evidence="2">
    <location>
        <position position="267"/>
    </location>
    <ligand>
        <name>FAD</name>
        <dbReference type="ChEBI" id="CHEBI:57692"/>
    </ligand>
</feature>
<dbReference type="InterPro" id="IPR012132">
    <property type="entry name" value="GMC_OxRdtase"/>
</dbReference>
<dbReference type="PROSITE" id="PS00623">
    <property type="entry name" value="GMC_OXRED_1"/>
    <property type="match status" value="1"/>
</dbReference>
<keyword evidence="2 3" id="KW-0274">FAD</keyword>
<gene>
    <name evidence="6" type="primary">Gld_4</name>
    <name evidence="6" type="ORF">FJT64_004854</name>
</gene>
<dbReference type="InterPro" id="IPR000172">
    <property type="entry name" value="GMC_OxRdtase_N"/>
</dbReference>
<dbReference type="PANTHER" id="PTHR11552:SF227">
    <property type="entry name" value="GLUCOSE DEHYDROGENASE [FAD, QUINONE]-LIKE PROTEIN"/>
    <property type="match status" value="1"/>
</dbReference>
<evidence type="ECO:0000259" key="5">
    <source>
        <dbReference type="PROSITE" id="PS00624"/>
    </source>
</evidence>
<comment type="similarity">
    <text evidence="1 3">Belongs to the GMC oxidoreductase family.</text>
</comment>
<keyword evidence="3" id="KW-0285">Flavoprotein</keyword>
<dbReference type="EMBL" id="VIIS01001477">
    <property type="protein sequence ID" value="KAF0297642.1"/>
    <property type="molecule type" value="Genomic_DNA"/>
</dbReference>
<proteinExistence type="inferred from homology"/>
<evidence type="ECO:0000313" key="7">
    <source>
        <dbReference type="Proteomes" id="UP000440578"/>
    </source>
</evidence>
<dbReference type="GO" id="GO:0050660">
    <property type="term" value="F:flavin adenine dinucleotide binding"/>
    <property type="evidence" value="ECO:0007669"/>
    <property type="project" value="InterPro"/>
</dbReference>
<dbReference type="Proteomes" id="UP000440578">
    <property type="component" value="Unassembled WGS sequence"/>
</dbReference>
<dbReference type="PROSITE" id="PS00624">
    <property type="entry name" value="GMC_OXRED_2"/>
    <property type="match status" value="1"/>
</dbReference>
<dbReference type="PANTHER" id="PTHR11552">
    <property type="entry name" value="GLUCOSE-METHANOL-CHOLINE GMC OXIDOREDUCTASE"/>
    <property type="match status" value="1"/>
</dbReference>
<evidence type="ECO:0000256" key="3">
    <source>
        <dbReference type="RuleBase" id="RU003968"/>
    </source>
</evidence>
<dbReference type="Gene3D" id="3.30.560.10">
    <property type="entry name" value="Glucose Oxidase, domain 3"/>
    <property type="match status" value="1"/>
</dbReference>
<dbReference type="PIRSF" id="PIRSF000137">
    <property type="entry name" value="Alcohol_oxidase"/>
    <property type="match status" value="1"/>
</dbReference>